<accession>A0AAV2Z177</accession>
<sequence length="36" mass="3890">MGLFGGPLDARCACVRRIQEHRAEDGATVVYILLSA</sequence>
<feature type="non-terminal residue" evidence="1">
    <location>
        <position position="36"/>
    </location>
</feature>
<dbReference type="Proteomes" id="UP001146120">
    <property type="component" value="Unassembled WGS sequence"/>
</dbReference>
<reference evidence="1" key="1">
    <citation type="submission" date="2022-11" db="EMBL/GenBank/DDBJ databases">
        <authorList>
            <person name="Morgan W.R."/>
            <person name="Tartar A."/>
        </authorList>
    </citation>
    <scope>NUCLEOTIDE SEQUENCE</scope>
    <source>
        <strain evidence="1">ARSEF 373</strain>
    </source>
</reference>
<name>A0AAV2Z177_9STRA</name>
<evidence type="ECO:0000313" key="1">
    <source>
        <dbReference type="EMBL" id="DAZ99551.1"/>
    </source>
</evidence>
<dbReference type="EMBL" id="DAKRPA010000081">
    <property type="protein sequence ID" value="DAZ99551.1"/>
    <property type="molecule type" value="Genomic_DNA"/>
</dbReference>
<protein>
    <submittedName>
        <fullName evidence="1">Uncharacterized protein</fullName>
    </submittedName>
</protein>
<dbReference type="AlphaFoldDB" id="A0AAV2Z177"/>
<reference evidence="1" key="2">
    <citation type="journal article" date="2023" name="Microbiol Resour">
        <title>Decontamination and Annotation of the Draft Genome Sequence of the Oomycete Lagenidium giganteum ARSEF 373.</title>
        <authorList>
            <person name="Morgan W.R."/>
            <person name="Tartar A."/>
        </authorList>
    </citation>
    <scope>NUCLEOTIDE SEQUENCE</scope>
    <source>
        <strain evidence="1">ARSEF 373</strain>
    </source>
</reference>
<gene>
    <name evidence="1" type="ORF">N0F65_005423</name>
</gene>
<comment type="caution">
    <text evidence="1">The sequence shown here is derived from an EMBL/GenBank/DDBJ whole genome shotgun (WGS) entry which is preliminary data.</text>
</comment>
<organism evidence="1 2">
    <name type="scientific">Lagenidium giganteum</name>
    <dbReference type="NCBI Taxonomy" id="4803"/>
    <lineage>
        <taxon>Eukaryota</taxon>
        <taxon>Sar</taxon>
        <taxon>Stramenopiles</taxon>
        <taxon>Oomycota</taxon>
        <taxon>Peronosporomycetes</taxon>
        <taxon>Pythiales</taxon>
        <taxon>Pythiaceae</taxon>
    </lineage>
</organism>
<evidence type="ECO:0000313" key="2">
    <source>
        <dbReference type="Proteomes" id="UP001146120"/>
    </source>
</evidence>
<proteinExistence type="predicted"/>
<keyword evidence="2" id="KW-1185">Reference proteome</keyword>